<feature type="transmembrane region" description="Helical" evidence="1">
    <location>
        <begin position="12"/>
        <end position="30"/>
    </location>
</feature>
<keyword evidence="1" id="KW-1133">Transmembrane helix</keyword>
<evidence type="ECO:0000313" key="3">
    <source>
        <dbReference type="Proteomes" id="UP000030207"/>
    </source>
</evidence>
<protein>
    <submittedName>
        <fullName evidence="2">Uncharacterized protein</fullName>
    </submittedName>
</protein>
<dbReference type="RefSeq" id="YP_009151571.1">
    <property type="nucleotide sequence ID" value="NC_027374.1"/>
</dbReference>
<keyword evidence="1" id="KW-0472">Membrane</keyword>
<gene>
    <name evidence="2" type="ORF">CPT_Moonbeam8</name>
</gene>
<dbReference type="GeneID" id="24607982"/>
<proteinExistence type="predicted"/>
<reference evidence="2 3" key="1">
    <citation type="submission" date="2014-07" db="EMBL/GenBank/DDBJ databases">
        <title>Complete Genome of Bacillus megaterium Myophage Moonbeam.</title>
        <authorList>
            <person name="Cadungog J.N."/>
            <person name="Khatemi B.E."/>
            <person name="Hernandez A.C."/>
            <person name="Everett G.F.K."/>
        </authorList>
    </citation>
    <scope>NUCLEOTIDE SEQUENCE [LARGE SCALE GENOMIC DNA]</scope>
</reference>
<keyword evidence="1" id="KW-0812">Transmembrane</keyword>
<dbReference type="EMBL" id="KM236246">
    <property type="protein sequence ID" value="AIW03406.1"/>
    <property type="molecule type" value="Genomic_DNA"/>
</dbReference>
<evidence type="ECO:0000256" key="1">
    <source>
        <dbReference type="SAM" id="Phobius"/>
    </source>
</evidence>
<name>A0A0A0RSC1_9CAUD</name>
<sequence>MKTPVRKSDHAMLLVAAVGFVTYGVIAILSPTGARK</sequence>
<organism evidence="2 3">
    <name type="scientific">Bacillus phage Moonbeam</name>
    <dbReference type="NCBI Taxonomy" id="1540091"/>
    <lineage>
        <taxon>Viruses</taxon>
        <taxon>Duplodnaviria</taxon>
        <taxon>Heunggongvirae</taxon>
        <taxon>Uroviricota</taxon>
        <taxon>Caudoviricetes</taxon>
        <taxon>Herelleviridae</taxon>
        <taxon>Bastillevirinae</taxon>
        <taxon>Moonbeamvirus</taxon>
        <taxon>Moonbeamvirus moonbeam</taxon>
    </lineage>
</organism>
<dbReference type="KEGG" id="vg:24607982"/>
<evidence type="ECO:0000313" key="2">
    <source>
        <dbReference type="EMBL" id="AIW03406.1"/>
    </source>
</evidence>
<keyword evidence="3" id="KW-1185">Reference proteome</keyword>
<accession>A0A0A0RSC1</accession>
<dbReference type="Proteomes" id="UP000030207">
    <property type="component" value="Segment"/>
</dbReference>